<evidence type="ECO:0000313" key="3">
    <source>
        <dbReference type="Proteomes" id="UP001172684"/>
    </source>
</evidence>
<reference evidence="2" key="1">
    <citation type="submission" date="2022-10" db="EMBL/GenBank/DDBJ databases">
        <title>Culturing micro-colonial fungi from biological soil crusts in the Mojave desert and describing Neophaeococcomyces mojavensis, and introducing the new genera and species Taxawa tesnikishii.</title>
        <authorList>
            <person name="Kurbessoian T."/>
            <person name="Stajich J.E."/>
        </authorList>
    </citation>
    <scope>NUCLEOTIDE SEQUENCE</scope>
    <source>
        <strain evidence="2">TK_1</strain>
    </source>
</reference>
<protein>
    <submittedName>
        <fullName evidence="2">Uncharacterized protein</fullName>
    </submittedName>
</protein>
<keyword evidence="1" id="KW-0812">Transmembrane</keyword>
<evidence type="ECO:0000256" key="1">
    <source>
        <dbReference type="SAM" id="Phobius"/>
    </source>
</evidence>
<dbReference type="EMBL" id="JAPDRL010000017">
    <property type="protein sequence ID" value="KAJ9666712.1"/>
    <property type="molecule type" value="Genomic_DNA"/>
</dbReference>
<feature type="transmembrane region" description="Helical" evidence="1">
    <location>
        <begin position="71"/>
        <end position="94"/>
    </location>
</feature>
<accession>A0ABQ9P2W9</accession>
<proteinExistence type="predicted"/>
<comment type="caution">
    <text evidence="2">The sequence shown here is derived from an EMBL/GenBank/DDBJ whole genome shotgun (WGS) entry which is preliminary data.</text>
</comment>
<evidence type="ECO:0000313" key="2">
    <source>
        <dbReference type="EMBL" id="KAJ9666712.1"/>
    </source>
</evidence>
<gene>
    <name evidence="2" type="ORF">H2201_003116</name>
</gene>
<feature type="transmembrane region" description="Helical" evidence="1">
    <location>
        <begin position="7"/>
        <end position="27"/>
    </location>
</feature>
<sequence length="264" mass="29312">MASNTGKLFLSVTLILLIALSIVIVALESTSKDFVDKNKNAGFSIYPDRSRNEARTILALPMQLDMERSDFTLGVSVISLVAGLAGLPFSIWLFRNEKKVRTLRGDKLSASNILVAHVQQMNWMTPVYAFLATLTSTALLSLASLLTMFITHARSAHFDPNYKTHWGWYGPAGAYTKGVFDLETWVCELAYYRGSDGTRNFSKQCSIEQAARWLLLPFCIVSIVAAGLGWWVMVREKAIVDAANAAAIKNRDADDMAALHKRRD</sequence>
<keyword evidence="3" id="KW-1185">Reference proteome</keyword>
<feature type="transmembrane region" description="Helical" evidence="1">
    <location>
        <begin position="210"/>
        <end position="232"/>
    </location>
</feature>
<organism evidence="2 3">
    <name type="scientific">Coniosporium apollinis</name>
    <dbReference type="NCBI Taxonomy" id="61459"/>
    <lineage>
        <taxon>Eukaryota</taxon>
        <taxon>Fungi</taxon>
        <taxon>Dikarya</taxon>
        <taxon>Ascomycota</taxon>
        <taxon>Pezizomycotina</taxon>
        <taxon>Dothideomycetes</taxon>
        <taxon>Dothideomycetes incertae sedis</taxon>
        <taxon>Coniosporium</taxon>
    </lineage>
</organism>
<dbReference type="Proteomes" id="UP001172684">
    <property type="component" value="Unassembled WGS sequence"/>
</dbReference>
<feature type="transmembrane region" description="Helical" evidence="1">
    <location>
        <begin position="127"/>
        <end position="150"/>
    </location>
</feature>
<keyword evidence="1" id="KW-0472">Membrane</keyword>
<name>A0ABQ9P2W9_9PEZI</name>
<keyword evidence="1" id="KW-1133">Transmembrane helix</keyword>